<protein>
    <submittedName>
        <fullName evidence="1">Uncharacterized protein</fullName>
    </submittedName>
</protein>
<reference evidence="1" key="1">
    <citation type="submission" date="2014-09" db="EMBL/GenBank/DDBJ databases">
        <authorList>
            <person name="Magalhaes I.L.F."/>
            <person name="Oliveira U."/>
            <person name="Santos F.R."/>
            <person name="Vidigal T.H.D.A."/>
            <person name="Brescovit A.D."/>
            <person name="Santos A.J."/>
        </authorList>
    </citation>
    <scope>NUCLEOTIDE SEQUENCE</scope>
    <source>
        <tissue evidence="1">Shoot tissue taken approximately 20 cm above the soil surface</tissue>
    </source>
</reference>
<dbReference type="EMBL" id="GBRH01263293">
    <property type="protein sequence ID" value="JAD34602.1"/>
    <property type="molecule type" value="Transcribed_RNA"/>
</dbReference>
<sequence length="8" mass="958">MHDTVSRL</sequence>
<reference evidence="1" key="2">
    <citation type="journal article" date="2015" name="Data Brief">
        <title>Shoot transcriptome of the giant reed, Arundo donax.</title>
        <authorList>
            <person name="Barrero R.A."/>
            <person name="Guerrero F.D."/>
            <person name="Moolhuijzen P."/>
            <person name="Goolsby J.A."/>
            <person name="Tidwell J."/>
            <person name="Bellgard S.E."/>
            <person name="Bellgard M.I."/>
        </authorList>
    </citation>
    <scope>NUCLEOTIDE SEQUENCE</scope>
    <source>
        <tissue evidence="1">Shoot tissue taken approximately 20 cm above the soil surface</tissue>
    </source>
</reference>
<evidence type="ECO:0000313" key="1">
    <source>
        <dbReference type="EMBL" id="JAD34602.1"/>
    </source>
</evidence>
<name>A0A0A8ZIE4_ARUDO</name>
<organism evidence="1">
    <name type="scientific">Arundo donax</name>
    <name type="common">Giant reed</name>
    <name type="synonym">Donax arundinaceus</name>
    <dbReference type="NCBI Taxonomy" id="35708"/>
    <lineage>
        <taxon>Eukaryota</taxon>
        <taxon>Viridiplantae</taxon>
        <taxon>Streptophyta</taxon>
        <taxon>Embryophyta</taxon>
        <taxon>Tracheophyta</taxon>
        <taxon>Spermatophyta</taxon>
        <taxon>Magnoliopsida</taxon>
        <taxon>Liliopsida</taxon>
        <taxon>Poales</taxon>
        <taxon>Poaceae</taxon>
        <taxon>PACMAD clade</taxon>
        <taxon>Arundinoideae</taxon>
        <taxon>Arundineae</taxon>
        <taxon>Arundo</taxon>
    </lineage>
</organism>
<accession>A0A0A8ZIE4</accession>
<proteinExistence type="predicted"/>